<organism evidence="2 3">
    <name type="scientific">Luteibacter yeojuensis</name>
    <dbReference type="NCBI Taxonomy" id="345309"/>
    <lineage>
        <taxon>Bacteria</taxon>
        <taxon>Pseudomonadati</taxon>
        <taxon>Pseudomonadota</taxon>
        <taxon>Gammaproteobacteria</taxon>
        <taxon>Lysobacterales</taxon>
        <taxon>Rhodanobacteraceae</taxon>
        <taxon>Luteibacter</taxon>
    </lineage>
</organism>
<comment type="caution">
    <text evidence="2">The sequence shown here is derived from an EMBL/GenBank/DDBJ whole genome shotgun (WGS) entry which is preliminary data.</text>
</comment>
<protein>
    <submittedName>
        <fullName evidence="2">Uncharacterized protein</fullName>
    </submittedName>
</protein>
<feature type="signal peptide" evidence="1">
    <location>
        <begin position="1"/>
        <end position="24"/>
    </location>
</feature>
<sequence>MHMKTLNALAALFLIGSIGTPARADDHAHMAPVASYLMDRTAEIALAKSAAPAAISDHATVLILTRTGYETAVKGTNGFVCYVGRGFGGAPDWPERWDPSIRAAACDNPQAAPTMTALIKLRTALTLAGKTDAEVMDRIKAALRSKEIPPLQAGAMCYMMSKNAYLSAQGEHNMAHIMFYVPVKDGATWGANEKGSPLMGGNYWYLMPGHEAEAATLPPISVFLQPTSAYADGTPAMHGSM</sequence>
<name>A0A0F3KY83_9GAMM</name>
<proteinExistence type="predicted"/>
<dbReference type="AlphaFoldDB" id="A0A0F3KY83"/>
<accession>A0A0F3KY83</accession>
<evidence type="ECO:0000256" key="1">
    <source>
        <dbReference type="SAM" id="SignalP"/>
    </source>
</evidence>
<reference evidence="2 3" key="1">
    <citation type="submission" date="2015-03" db="EMBL/GenBank/DDBJ databases">
        <title>Draft genome sequence of Luteibacter yeojuensis strain SU11.</title>
        <authorList>
            <person name="Sulaiman J."/>
            <person name="Priya K."/>
            <person name="Chan K.-G."/>
        </authorList>
    </citation>
    <scope>NUCLEOTIDE SEQUENCE [LARGE SCALE GENOMIC DNA]</scope>
    <source>
        <strain evidence="2 3">SU11</strain>
    </source>
</reference>
<keyword evidence="3" id="KW-1185">Reference proteome</keyword>
<evidence type="ECO:0000313" key="3">
    <source>
        <dbReference type="Proteomes" id="UP000033651"/>
    </source>
</evidence>
<keyword evidence="1" id="KW-0732">Signal</keyword>
<dbReference type="EMBL" id="JZRB01000013">
    <property type="protein sequence ID" value="KJV36106.1"/>
    <property type="molecule type" value="Genomic_DNA"/>
</dbReference>
<evidence type="ECO:0000313" key="2">
    <source>
        <dbReference type="EMBL" id="KJV36106.1"/>
    </source>
</evidence>
<gene>
    <name evidence="2" type="ORF">VI08_06425</name>
</gene>
<dbReference type="Proteomes" id="UP000033651">
    <property type="component" value="Unassembled WGS sequence"/>
</dbReference>
<feature type="chain" id="PRO_5002463209" evidence="1">
    <location>
        <begin position="25"/>
        <end position="241"/>
    </location>
</feature>
<dbReference type="PATRIC" id="fig|345309.4.peg.472"/>